<evidence type="ECO:0000256" key="4">
    <source>
        <dbReference type="PROSITE-ProRule" id="PRU00035"/>
    </source>
</evidence>
<dbReference type="InterPro" id="IPR036427">
    <property type="entry name" value="Bromodomain-like_sf"/>
</dbReference>
<feature type="region of interest" description="Disordered" evidence="6">
    <location>
        <begin position="267"/>
        <end position="289"/>
    </location>
</feature>
<feature type="compositionally biased region" description="Basic and acidic residues" evidence="6">
    <location>
        <begin position="2276"/>
        <end position="2291"/>
    </location>
</feature>
<feature type="compositionally biased region" description="Polar residues" evidence="6">
    <location>
        <begin position="146"/>
        <end position="162"/>
    </location>
</feature>
<dbReference type="EMBL" id="CAWYQH010000096">
    <property type="protein sequence ID" value="CAK8682619.1"/>
    <property type="molecule type" value="Genomic_DNA"/>
</dbReference>
<feature type="compositionally biased region" description="Polar residues" evidence="6">
    <location>
        <begin position="352"/>
        <end position="378"/>
    </location>
</feature>
<feature type="compositionally biased region" description="Low complexity" evidence="6">
    <location>
        <begin position="200"/>
        <end position="210"/>
    </location>
</feature>
<feature type="compositionally biased region" description="Basic and acidic residues" evidence="6">
    <location>
        <begin position="523"/>
        <end position="541"/>
    </location>
</feature>
<dbReference type="InterPro" id="IPR001739">
    <property type="entry name" value="Methyl_CpG_DNA-bd"/>
</dbReference>
<organism evidence="10 11">
    <name type="scientific">Clavelina lepadiformis</name>
    <name type="common">Light-bulb sea squirt</name>
    <name type="synonym">Ascidia lepadiformis</name>
    <dbReference type="NCBI Taxonomy" id="159417"/>
    <lineage>
        <taxon>Eukaryota</taxon>
        <taxon>Metazoa</taxon>
        <taxon>Chordata</taxon>
        <taxon>Tunicata</taxon>
        <taxon>Ascidiacea</taxon>
        <taxon>Aplousobranchia</taxon>
        <taxon>Clavelinidae</taxon>
        <taxon>Clavelina</taxon>
    </lineage>
</organism>
<feature type="compositionally biased region" description="Polar residues" evidence="6">
    <location>
        <begin position="542"/>
        <end position="559"/>
    </location>
</feature>
<dbReference type="InterPro" id="IPR018359">
    <property type="entry name" value="Bromodomain_CS"/>
</dbReference>
<feature type="region of interest" description="Disordered" evidence="6">
    <location>
        <begin position="523"/>
        <end position="563"/>
    </location>
</feature>
<evidence type="ECO:0000256" key="2">
    <source>
        <dbReference type="ARBA" id="ARBA00023117"/>
    </source>
</evidence>
<feature type="compositionally biased region" description="Basic and acidic residues" evidence="6">
    <location>
        <begin position="1723"/>
        <end position="1732"/>
    </location>
</feature>
<protein>
    <recommendedName>
        <fullName evidence="12">Bromodomain adjacent to zinc finger domain protein 2B</fullName>
    </recommendedName>
</protein>
<feature type="compositionally biased region" description="Polar residues" evidence="6">
    <location>
        <begin position="273"/>
        <end position="289"/>
    </location>
</feature>
<feature type="region of interest" description="Disordered" evidence="6">
    <location>
        <begin position="811"/>
        <end position="834"/>
    </location>
</feature>
<keyword evidence="5" id="KW-0175">Coiled coil</keyword>
<dbReference type="Pfam" id="PF01429">
    <property type="entry name" value="MBD"/>
    <property type="match status" value="1"/>
</dbReference>
<name>A0ABP0FW35_CLALP</name>
<feature type="compositionally biased region" description="Basic and acidic residues" evidence="6">
    <location>
        <begin position="431"/>
        <end position="449"/>
    </location>
</feature>
<evidence type="ECO:0000256" key="5">
    <source>
        <dbReference type="SAM" id="Coils"/>
    </source>
</evidence>
<feature type="region of interest" description="Disordered" evidence="6">
    <location>
        <begin position="2180"/>
        <end position="2264"/>
    </location>
</feature>
<feature type="compositionally biased region" description="Polar residues" evidence="6">
    <location>
        <begin position="2309"/>
        <end position="2320"/>
    </location>
</feature>
<feature type="domain" description="Bromo" evidence="7">
    <location>
        <begin position="2355"/>
        <end position="2425"/>
    </location>
</feature>
<dbReference type="PANTHER" id="PTHR45915">
    <property type="entry name" value="TRANSCRIPTION INTERMEDIARY FACTOR"/>
    <property type="match status" value="1"/>
</dbReference>
<dbReference type="SMART" id="SM00571">
    <property type="entry name" value="DDT"/>
    <property type="match status" value="1"/>
</dbReference>
<feature type="region of interest" description="Disordered" evidence="6">
    <location>
        <begin position="403"/>
        <end position="480"/>
    </location>
</feature>
<dbReference type="InterPro" id="IPR016177">
    <property type="entry name" value="DNA-bd_dom_sf"/>
</dbReference>
<dbReference type="Proteomes" id="UP001642483">
    <property type="component" value="Unassembled WGS sequence"/>
</dbReference>
<dbReference type="PROSITE" id="PS50014">
    <property type="entry name" value="BROMODOMAIN_2"/>
    <property type="match status" value="1"/>
</dbReference>
<feature type="compositionally biased region" description="Polar residues" evidence="6">
    <location>
        <begin position="1698"/>
        <end position="1714"/>
    </location>
</feature>
<dbReference type="Gene3D" id="1.20.920.10">
    <property type="entry name" value="Bromodomain-like"/>
    <property type="match status" value="1"/>
</dbReference>
<evidence type="ECO:0000259" key="9">
    <source>
        <dbReference type="PROSITE" id="PS50982"/>
    </source>
</evidence>
<dbReference type="PANTHER" id="PTHR45915:SF2">
    <property type="entry name" value="TOUTATIS, ISOFORM E"/>
    <property type="match status" value="1"/>
</dbReference>
<feature type="region of interest" description="Disordered" evidence="6">
    <location>
        <begin position="329"/>
        <end position="378"/>
    </location>
</feature>
<feature type="region of interest" description="Disordered" evidence="6">
    <location>
        <begin position="1698"/>
        <end position="1732"/>
    </location>
</feature>
<feature type="region of interest" description="Disordered" evidence="6">
    <location>
        <begin position="652"/>
        <end position="673"/>
    </location>
</feature>
<keyword evidence="2 4" id="KW-0103">Bromodomain</keyword>
<keyword evidence="3" id="KW-0539">Nucleus</keyword>
<evidence type="ECO:0000256" key="6">
    <source>
        <dbReference type="SAM" id="MobiDB-lite"/>
    </source>
</evidence>
<evidence type="ECO:0000313" key="11">
    <source>
        <dbReference type="Proteomes" id="UP001642483"/>
    </source>
</evidence>
<feature type="compositionally biased region" description="Basic and acidic residues" evidence="6">
    <location>
        <begin position="1198"/>
        <end position="1207"/>
    </location>
</feature>
<evidence type="ECO:0000259" key="7">
    <source>
        <dbReference type="PROSITE" id="PS50014"/>
    </source>
</evidence>
<dbReference type="PROSITE" id="PS50827">
    <property type="entry name" value="DDT"/>
    <property type="match status" value="1"/>
</dbReference>
<feature type="compositionally biased region" description="Polar residues" evidence="6">
    <location>
        <begin position="1240"/>
        <end position="1249"/>
    </location>
</feature>
<evidence type="ECO:0008006" key="12">
    <source>
        <dbReference type="Google" id="ProtNLM"/>
    </source>
</evidence>
<feature type="compositionally biased region" description="Low complexity" evidence="6">
    <location>
        <begin position="403"/>
        <end position="415"/>
    </location>
</feature>
<dbReference type="InterPro" id="IPR028942">
    <property type="entry name" value="WHIM1_dom"/>
</dbReference>
<reference evidence="10 11" key="1">
    <citation type="submission" date="2024-02" db="EMBL/GenBank/DDBJ databases">
        <authorList>
            <person name="Daric V."/>
            <person name="Darras S."/>
        </authorList>
    </citation>
    <scope>NUCLEOTIDE SEQUENCE [LARGE SCALE GENOMIC DNA]</scope>
</reference>
<dbReference type="Pfam" id="PF15612">
    <property type="entry name" value="WHIM1"/>
    <property type="match status" value="1"/>
</dbReference>
<feature type="compositionally biased region" description="Basic and acidic residues" evidence="6">
    <location>
        <begin position="2248"/>
        <end position="2257"/>
    </location>
</feature>
<dbReference type="Pfam" id="PF02791">
    <property type="entry name" value="DDT"/>
    <property type="match status" value="1"/>
</dbReference>
<sequence>MDQNKSGSRREKHVSDQNKTTNSNSQKQTSFAAQMGLSVPPVYLNPTLFAGSGFLSPSDMVSQQLLNLQGAGLPGFDPNSFHALNAMAGLSASGGMPLNIGSDLMSMAMAQQNMAALNSCVAPSMTNSYPNINPFLNQTFQQLSMHEPRNSLSSNKDQTSINGERDGSTLGSTASTSRLTPSKVLSPRHTSTSHNTKVNSHSSYSASDSVSKVIKNQAEALAHKQAQTEQLMQAEMMKHFEQQYILQQMQLQQQQDQLEAALKAVRRPVEPSGSHSQFTKNASQSDKLQQQLSESIYHQLLSSTTSGLVGMQPPPNTYFGSQALTDGFMGLGQLPPVPPTTSRRKTSYKSSELPSTSSQKIVSPKSNYQPNSKNGCQEESNTNMFLAAIYNQLQQERGPAAASLLGLPPTSLSPSDDTHSIPNLNNTSPGLREKLKEISTRDEPQRKSNESSQGQIKDTSQSKQSSSMSLRDETPGSENALSKQIALDGCHGEKLMSNKNMTMSQMESKSPSWHVKNNIDFQEAERSSTFDRNTDEHREKTTAANPFTSAGSNSHTKQHNQNDNDHAVRSFTEADFMQAISAQECAQSIPFGGNMETFMLACNHLLSSGQPGDLNKVNEMLAAVVALEMQRLQMQQMQQMNLTKELKMLRKTDSKSTSEEASKQCVGKPPLSKVSKHSYQADFESKDSLRDEFIGPGDKPIRKRRRVISNEEEVLLPLKEGWKREVRFKYFGNQLRGEVFYVSPDGKKHRTFPDVLKFLEDNNVTHLHRNNFSFSSRLRIGSFYEQKDKNTKQWTKISENELDSRWGSMEQLDHSPLNKSVSSLSDSVSRNKSRSKVFGQGANLQNQADLAKRALQERMRHEDEQQALKEAAEAKFRLRQQQKAQAKLEKQQRMEQQKMEREMRERQLIEERQKLEAARQLMKYQDALRKAKEREQRRQNLVLLKALETKRRAEERDKRREELRNEKIFIRERKLEQRRLAMKLARELKMPVEDMCLTDNKHMPDLKPLQGIMLEEDKKAFWTQLSGNATATVLMVLEFLYTFKDAILIDESVIPSFEQLQRGLLNDPEHIGSLVQLTMALLHQCLCDPGVPAPGPWLHCAIGLKVTDVDVSKGNYSEILRLFVWARNGNKNDITQLLETEPFPSLTPDQKADILGFLVNELICSQPVCTEIDKHLDNLATLRRDKWIVEGKIRQVRIEHAHDESDHSTSSPSKIRSKNKGEDEMEEKGEKDDSSKDNDSITGDSKPTCRSDTVIQRKIKKLTKEHQSFNERLFSSSKPLRAIDMGQDRYKRRYWVLSNLGGVFVEGLESGHWYDDDEFETDENEIDEKKHYTFDGKIKVKQENVPLCTTIPENVKPPQTDTVLPACGDTKGLNDMTDTKQSDVLLPSDENAAVARDINIKTVESGSVTTKENASEISKHFKNLQTKVSDADHKMHGKEMTETTAVENKTSIKQTAGKYPPIDAVSRSKASSAKAGSLSQHCVEEQSSKKLFDDDAPEILPVDANPISTSSDGTNLVTQPCNKSVIWEAGTSNITSAAVTNNINEPLSSNHITARINNDVTNFAPHSSQSSNNINSTVCSEPPPVIGSVKNCVSQDIDKTTKVTSNHSATTSNNSHCKNNEATDLVLPCSNGNNPIDFNKLNTMISLASKTGACKKPEDSVEAAARAIAAKAVASSSHLLFPQFKPHCMRDLKNTTTTDVKGTLNEPTTQNLTPEKNPASHHSGKEEDFVGDTEKSSLGKHMTMALESIGMDAHELSCQQLEVLTGKNMKDSLNDLPDSSTRSQDHSHCSRNPDAYEGNVTMQASSIQSIVKNSELKLNPSQDIPMDLSNYLTDGLATSTSLSHDEGNMKNQPSPSEIKTLEFVNQRDFNLSESQMFSHVIDNLKMEPGLVAMKTDYDCIPSKHILAQNVREQPLLIPKQMKYGWWKITTEEDLNKLSDCLHSRGLREKNLHKGITKYHKYCVEAMETASKSEFQFENGPNFSTNIQEEQEQQDSCVNEQVAGDKSGDTCRSEDVEDVLENPVETAFQIEMEALKQVEDVTDQCVNVGILNKAWENLPKASVCQNDLAHIPYSFDDDNTLKHDWSNPICHNPKSVLNFAVDLLIKLEQALPRNYLKPPLIRKGGSSEFSNLPSLSEAGASDVAAGLRTWRNAVSTATSAAQLSMCVAMLESCIAWERTPKNPFKVDSSPKPKRKRVDKRPAPKSQAAACSSKKRKGQKVNELLSHVDDDELSNSSQKPLDCSEPTASTKEKTTEKKSFSSSEQDVFLHHTDLAANEDGIHSDDNTSMHSDDLGDEDATATSFDKGMGNHHTNNGISLQNLENDEKAKKKRKKTKDKIKKKKSHPFVYREILKDLQTHELATWFLFPVDPKVAPDYRKIIKKPMDFDTIENRLKKGRYKLPEQFSADVRLVFDNCQIYNEDNSPIGSAGQELRKYFDKRWAELEMAIEVEEKCAN</sequence>
<comment type="caution">
    <text evidence="10">The sequence shown here is derived from an EMBL/GenBank/DDBJ whole genome shotgun (WGS) entry which is preliminary data.</text>
</comment>
<feature type="domain" description="DDT" evidence="8">
    <location>
        <begin position="1027"/>
        <end position="1091"/>
    </location>
</feature>
<feature type="compositionally biased region" description="Basic residues" evidence="6">
    <location>
        <begin position="2327"/>
        <end position="2340"/>
    </location>
</feature>
<dbReference type="SUPFAM" id="SSF47370">
    <property type="entry name" value="Bromodomain"/>
    <property type="match status" value="1"/>
</dbReference>
<evidence type="ECO:0000259" key="8">
    <source>
        <dbReference type="PROSITE" id="PS50827"/>
    </source>
</evidence>
<dbReference type="Gene3D" id="3.30.890.10">
    <property type="entry name" value="Methyl-cpg-binding Protein 2, Chain A"/>
    <property type="match status" value="1"/>
</dbReference>
<dbReference type="InterPro" id="IPR001487">
    <property type="entry name" value="Bromodomain"/>
</dbReference>
<feature type="coiled-coil region" evidence="5">
    <location>
        <begin position="844"/>
        <end position="966"/>
    </location>
</feature>
<dbReference type="InterPro" id="IPR018501">
    <property type="entry name" value="DDT_dom"/>
</dbReference>
<dbReference type="Pfam" id="PF00439">
    <property type="entry name" value="Bromodomain"/>
    <property type="match status" value="1"/>
</dbReference>
<feature type="compositionally biased region" description="Polar residues" evidence="6">
    <location>
        <begin position="17"/>
        <end position="28"/>
    </location>
</feature>
<feature type="compositionally biased region" description="Polar residues" evidence="6">
    <location>
        <begin position="188"/>
        <end position="199"/>
    </location>
</feature>
<keyword evidence="11" id="KW-1185">Reference proteome</keyword>
<feature type="region of interest" description="Disordered" evidence="6">
    <location>
        <begin position="1198"/>
        <end position="1249"/>
    </location>
</feature>
<dbReference type="PROSITE" id="PS00633">
    <property type="entry name" value="BROMODOMAIN_1"/>
    <property type="match status" value="1"/>
</dbReference>
<gene>
    <name evidence="10" type="ORF">CVLEPA_LOCUS13277</name>
</gene>
<evidence type="ECO:0000313" key="10">
    <source>
        <dbReference type="EMBL" id="CAK8682619.1"/>
    </source>
</evidence>
<accession>A0ABP0FW35</accession>
<dbReference type="PRINTS" id="PR00503">
    <property type="entry name" value="BROMODOMAIN"/>
</dbReference>
<evidence type="ECO:0000256" key="1">
    <source>
        <dbReference type="ARBA" id="ARBA00004123"/>
    </source>
</evidence>
<feature type="domain" description="MBD" evidence="9">
    <location>
        <begin position="708"/>
        <end position="779"/>
    </location>
</feature>
<feature type="region of interest" description="Disordered" evidence="6">
    <location>
        <begin position="2276"/>
        <end position="2340"/>
    </location>
</feature>
<feature type="compositionally biased region" description="Polar residues" evidence="6">
    <location>
        <begin position="450"/>
        <end position="459"/>
    </location>
</feature>
<proteinExistence type="predicted"/>
<dbReference type="SMART" id="SM00391">
    <property type="entry name" value="MBD"/>
    <property type="match status" value="1"/>
</dbReference>
<feature type="compositionally biased region" description="Low complexity" evidence="6">
    <location>
        <begin position="815"/>
        <end position="830"/>
    </location>
</feature>
<dbReference type="SUPFAM" id="SSF54171">
    <property type="entry name" value="DNA-binding domain"/>
    <property type="match status" value="1"/>
</dbReference>
<feature type="compositionally biased region" description="Basic and acidic residues" evidence="6">
    <location>
        <begin position="652"/>
        <end position="662"/>
    </location>
</feature>
<comment type="subcellular location">
    <subcellularLocation>
        <location evidence="1">Nucleus</location>
    </subcellularLocation>
</comment>
<evidence type="ECO:0000256" key="3">
    <source>
        <dbReference type="ARBA" id="ARBA00023242"/>
    </source>
</evidence>
<dbReference type="PROSITE" id="PS50982">
    <property type="entry name" value="MBD"/>
    <property type="match status" value="1"/>
</dbReference>
<feature type="region of interest" description="Disordered" evidence="6">
    <location>
        <begin position="1"/>
        <end position="28"/>
    </location>
</feature>
<feature type="compositionally biased region" description="Basic and acidic residues" evidence="6">
    <location>
        <begin position="1228"/>
        <end position="1239"/>
    </location>
</feature>
<dbReference type="SMART" id="SM00297">
    <property type="entry name" value="BROMO"/>
    <property type="match status" value="1"/>
</dbReference>
<feature type="region of interest" description="Disordered" evidence="6">
    <location>
        <begin position="146"/>
        <end position="210"/>
    </location>
</feature>
<feature type="compositionally biased region" description="Polar residues" evidence="6">
    <location>
        <begin position="169"/>
        <end position="180"/>
    </location>
</feature>
<feature type="compositionally biased region" description="Polar residues" evidence="6">
    <location>
        <begin position="420"/>
        <end position="429"/>
    </location>
</feature>